<dbReference type="Proteomes" id="UP000735874">
    <property type="component" value="Unassembled WGS sequence"/>
</dbReference>
<dbReference type="EMBL" id="RCMG01000244">
    <property type="protein sequence ID" value="KAG2858636.1"/>
    <property type="molecule type" value="Genomic_DNA"/>
</dbReference>
<organism evidence="7 8">
    <name type="scientific">Phytophthora cactorum</name>
    <dbReference type="NCBI Taxonomy" id="29920"/>
    <lineage>
        <taxon>Eukaryota</taxon>
        <taxon>Sar</taxon>
        <taxon>Stramenopiles</taxon>
        <taxon>Oomycota</taxon>
        <taxon>Peronosporomycetes</taxon>
        <taxon>Peronosporales</taxon>
        <taxon>Peronosporaceae</taxon>
        <taxon>Phytophthora</taxon>
    </lineage>
</organism>
<gene>
    <name evidence="7" type="ORF">PC110_g3556</name>
    <name evidence="2" type="ORF">PC113_g9632</name>
    <name evidence="3" type="ORF">PC115_g8567</name>
    <name evidence="4" type="ORF">PC117_g10041</name>
    <name evidence="5" type="ORF">PC118_g3134</name>
    <name evidence="6" type="ORF">PC129_g7552</name>
</gene>
<dbReference type="EMBL" id="MJFZ01000051">
    <property type="protein sequence ID" value="RAW40187.1"/>
    <property type="molecule type" value="Genomic_DNA"/>
</dbReference>
<dbReference type="OrthoDB" id="76606at2759"/>
<dbReference type="Proteomes" id="UP000774804">
    <property type="component" value="Unassembled WGS sequence"/>
</dbReference>
<dbReference type="EMBL" id="RCMI01000223">
    <property type="protein sequence ID" value="KAG2924575.1"/>
    <property type="molecule type" value="Genomic_DNA"/>
</dbReference>
<dbReference type="Proteomes" id="UP000736787">
    <property type="component" value="Unassembled WGS sequence"/>
</dbReference>
<feature type="compositionally biased region" description="Low complexity" evidence="1">
    <location>
        <begin position="168"/>
        <end position="180"/>
    </location>
</feature>
<dbReference type="Proteomes" id="UP000697107">
    <property type="component" value="Unassembled WGS sequence"/>
</dbReference>
<evidence type="ECO:0000313" key="3">
    <source>
        <dbReference type="EMBL" id="KAG2924575.1"/>
    </source>
</evidence>
<dbReference type="EMBL" id="RCMK01000238">
    <property type="protein sequence ID" value="KAG2941953.1"/>
    <property type="molecule type" value="Genomic_DNA"/>
</dbReference>
<feature type="region of interest" description="Disordered" evidence="1">
    <location>
        <begin position="472"/>
        <end position="497"/>
    </location>
</feature>
<feature type="compositionally biased region" description="Basic and acidic residues" evidence="1">
    <location>
        <begin position="243"/>
        <end position="256"/>
    </location>
</feature>
<keyword evidence="8" id="KW-1185">Reference proteome</keyword>
<dbReference type="EMBL" id="RCML01000051">
    <property type="protein sequence ID" value="KAG2995179.1"/>
    <property type="molecule type" value="Genomic_DNA"/>
</dbReference>
<dbReference type="AlphaFoldDB" id="A0A329STG2"/>
<feature type="compositionally biased region" description="Basic and acidic residues" evidence="1">
    <location>
        <begin position="368"/>
        <end position="385"/>
    </location>
</feature>
<feature type="compositionally biased region" description="Basic and acidic residues" evidence="1">
    <location>
        <begin position="219"/>
        <end position="233"/>
    </location>
</feature>
<feature type="compositionally biased region" description="Basic and acidic residues" evidence="1">
    <location>
        <begin position="300"/>
        <end position="317"/>
    </location>
</feature>
<evidence type="ECO:0000313" key="7">
    <source>
        <dbReference type="EMBL" id="RAW40187.1"/>
    </source>
</evidence>
<dbReference type="EMBL" id="RCMV01000208">
    <property type="protein sequence ID" value="KAG3221732.1"/>
    <property type="molecule type" value="Genomic_DNA"/>
</dbReference>
<feature type="compositionally biased region" description="Acidic residues" evidence="1">
    <location>
        <begin position="680"/>
        <end position="706"/>
    </location>
</feature>
<feature type="compositionally biased region" description="Basic and acidic residues" evidence="1">
    <location>
        <begin position="126"/>
        <end position="139"/>
    </location>
</feature>
<feature type="compositionally biased region" description="Basic and acidic residues" evidence="1">
    <location>
        <begin position="272"/>
        <end position="293"/>
    </location>
</feature>
<dbReference type="VEuPathDB" id="FungiDB:PC110_g3556"/>
<reference evidence="2" key="2">
    <citation type="submission" date="2018-10" db="EMBL/GenBank/DDBJ databases">
        <title>Effector identification in a new, highly contiguous assembly of the strawberry crown rot pathogen Phytophthora cactorum.</title>
        <authorList>
            <person name="Armitage A.D."/>
            <person name="Nellist C.F."/>
            <person name="Bates H."/>
            <person name="Vickerstaff R.J."/>
            <person name="Harrison R.J."/>
        </authorList>
    </citation>
    <scope>NUCLEOTIDE SEQUENCE</scope>
    <source>
        <strain evidence="2">15-7</strain>
        <strain evidence="3">4032</strain>
        <strain evidence="4">4040</strain>
        <strain evidence="5">P415</strain>
        <strain evidence="6">P421</strain>
    </source>
</reference>
<protein>
    <submittedName>
        <fullName evidence="7">Uncharacterized protein</fullName>
    </submittedName>
</protein>
<sequence>MLSRVEDVRVFESSEDVIIRSSSRRSYSCHQQLNGVQHQLRNRVTDEQIEVEEDEQLHPQHPYRMRKRVLQQEYEDFNHLEEVDDEMLVPSRKQESNRPMEFVFLSSGEIRAREDCPPGLELPKLQQDHDAKTNRRLEYQTEAYSSEESEEVREYQGQNRRSQRVMKASRQQVRRQSVARQRNKRFTCSPSSSSSQSESSLSKNADVSSDDNESLTSKVSEESQQRLREERAEFQAQTRRQARNAESRVSEQERFRVKTPRSSVKRTPTRSLKLDHLRIEEDEMSDHASDRVRSSHRSASIREEKSPSSDDSRESRQRPAPLSPVSPLEDTNDVPTRRTKRSPKMEVSHLDSNEPTPKLKSKATSSATREETTDARLESELQKEKKRVLEKMTQLLDEQGKNQQLRDRVEALEAQLAAKESETSNTIREAIREHEVQTQSIEKKQAELEEQVRLQEATIARLKNDKDQLKAAVKQLKKTASNPPSDQHLDSNKATNLRTELDDMTRVLEDFLAKVERWKDKTKKELQNCEDMSDLPALLEQKWLKFPQFPGVSARPHKESSGPLSEQQSTPGTEEQDAVLFLKKRLRQREEELRQTHVKFVELKEICARQCVREADLQNFINEHRLRGNLIIRKNSDTKPNEVATNQESVPDEHQDERRSANSKLKMISSRGTNTPASYPEDEDNFVNDEYSDNQEDNDEYEEGEEYGYPVRAPKVFVQVGHEGVYEHASSTDSAVAQKLAADRRQGKRKKQQQRVERIRLVPSPSLAQRYERVPTPTTTARRKKCTQQSLPQSSSTRPHPDMMGDCPPGCGSRPSFLNRKTPTAARTKTVKRSVSTTTSRGAVGVVRPWM</sequence>
<feature type="region of interest" description="Disordered" evidence="1">
    <location>
        <begin position="550"/>
        <end position="576"/>
    </location>
</feature>
<evidence type="ECO:0000313" key="5">
    <source>
        <dbReference type="EMBL" id="KAG2995179.1"/>
    </source>
</evidence>
<proteinExistence type="predicted"/>
<name>A0A329STG2_9STRA</name>
<dbReference type="Proteomes" id="UP000760860">
    <property type="component" value="Unassembled WGS sequence"/>
</dbReference>
<feature type="region of interest" description="Disordered" evidence="1">
    <location>
        <begin position="637"/>
        <end position="706"/>
    </location>
</feature>
<feature type="region of interest" description="Disordered" evidence="1">
    <location>
        <begin position="114"/>
        <end position="385"/>
    </location>
</feature>
<evidence type="ECO:0000313" key="6">
    <source>
        <dbReference type="EMBL" id="KAG3221732.1"/>
    </source>
</evidence>
<comment type="caution">
    <text evidence="7">The sequence shown here is derived from an EMBL/GenBank/DDBJ whole genome shotgun (WGS) entry which is preliminary data.</text>
</comment>
<evidence type="ECO:0000313" key="4">
    <source>
        <dbReference type="EMBL" id="KAG2941953.1"/>
    </source>
</evidence>
<reference evidence="7 8" key="1">
    <citation type="submission" date="2018-01" db="EMBL/GenBank/DDBJ databases">
        <title>Draft genome of the strawberry crown rot pathogen Phytophthora cactorum.</title>
        <authorList>
            <person name="Armitage A.D."/>
            <person name="Lysoe E."/>
            <person name="Nellist C.F."/>
            <person name="Harrison R.J."/>
            <person name="Brurberg M.B."/>
        </authorList>
    </citation>
    <scope>NUCLEOTIDE SEQUENCE [LARGE SCALE GENOMIC DNA]</scope>
    <source>
        <strain evidence="7 8">10300</strain>
    </source>
</reference>
<evidence type="ECO:0000256" key="1">
    <source>
        <dbReference type="SAM" id="MobiDB-lite"/>
    </source>
</evidence>
<feature type="compositionally biased region" description="Polar residues" evidence="1">
    <location>
        <begin position="787"/>
        <end position="798"/>
    </location>
</feature>
<accession>A0A329STG2</accession>
<evidence type="ECO:0000313" key="2">
    <source>
        <dbReference type="EMBL" id="KAG2858636.1"/>
    </source>
</evidence>
<dbReference type="Proteomes" id="UP000251314">
    <property type="component" value="Unassembled WGS sequence"/>
</dbReference>
<evidence type="ECO:0000313" key="8">
    <source>
        <dbReference type="Proteomes" id="UP000251314"/>
    </source>
</evidence>
<feature type="compositionally biased region" description="Low complexity" evidence="1">
    <location>
        <begin position="189"/>
        <end position="202"/>
    </location>
</feature>
<feature type="compositionally biased region" description="Basic and acidic residues" evidence="1">
    <location>
        <begin position="343"/>
        <end position="352"/>
    </location>
</feature>
<feature type="region of interest" description="Disordered" evidence="1">
    <location>
        <begin position="773"/>
        <end position="840"/>
    </location>
</feature>
<feature type="compositionally biased region" description="Basic and acidic residues" evidence="1">
    <location>
        <begin position="651"/>
        <end position="660"/>
    </location>
</feature>
<feature type="compositionally biased region" description="Polar residues" evidence="1">
    <location>
        <begin position="562"/>
        <end position="573"/>
    </location>
</feature>
<feature type="compositionally biased region" description="Basic residues" evidence="1">
    <location>
        <begin position="257"/>
        <end position="268"/>
    </location>
</feature>
<dbReference type="STRING" id="29920.A0A329STG2"/>